<evidence type="ECO:0000256" key="5">
    <source>
        <dbReference type="ARBA" id="ARBA00022884"/>
    </source>
</evidence>
<dbReference type="Pfam" id="PF13602">
    <property type="entry name" value="ADH_zinc_N_2"/>
    <property type="match status" value="1"/>
</dbReference>
<evidence type="ECO:0000256" key="4">
    <source>
        <dbReference type="ARBA" id="ARBA00022857"/>
    </source>
</evidence>
<reference evidence="7 8" key="1">
    <citation type="submission" date="2020-08" db="EMBL/GenBank/DDBJ databases">
        <title>Amycolatopsis sp. nov. DR6-1 isolated from Dendrobium heterocarpum.</title>
        <authorList>
            <person name="Tedsree N."/>
            <person name="Kuncharoen N."/>
            <person name="Likhitwitayawuid K."/>
            <person name="Tanasupawat S."/>
        </authorList>
    </citation>
    <scope>NUCLEOTIDE SEQUENCE [LARGE SCALE GENOMIC DNA]</scope>
    <source>
        <strain evidence="7 8">DR6-1</strain>
    </source>
</reference>
<proteinExistence type="predicted"/>
<comment type="subcellular location">
    <subcellularLocation>
        <location evidence="1">Cytoplasm</location>
    </subcellularLocation>
</comment>
<dbReference type="GO" id="GO:0005737">
    <property type="term" value="C:cytoplasm"/>
    <property type="evidence" value="ECO:0007669"/>
    <property type="project" value="UniProtKB-SubCell"/>
</dbReference>
<evidence type="ECO:0000256" key="1">
    <source>
        <dbReference type="ARBA" id="ARBA00004496"/>
    </source>
</evidence>
<keyword evidence="3" id="KW-0963">Cytoplasm</keyword>
<dbReference type="Gene3D" id="3.40.50.720">
    <property type="entry name" value="NAD(P)-binding Rossmann-like Domain"/>
    <property type="match status" value="1"/>
</dbReference>
<evidence type="ECO:0000313" key="8">
    <source>
        <dbReference type="Proteomes" id="UP000526734"/>
    </source>
</evidence>
<dbReference type="PANTHER" id="PTHR44154">
    <property type="entry name" value="QUINONE OXIDOREDUCTASE"/>
    <property type="match status" value="1"/>
</dbReference>
<dbReference type="Gene3D" id="3.90.180.10">
    <property type="entry name" value="Medium-chain alcohol dehydrogenases, catalytic domain"/>
    <property type="match status" value="1"/>
</dbReference>
<dbReference type="GO" id="GO:0016491">
    <property type="term" value="F:oxidoreductase activity"/>
    <property type="evidence" value="ECO:0007669"/>
    <property type="project" value="InterPro"/>
</dbReference>
<dbReference type="Proteomes" id="UP000526734">
    <property type="component" value="Unassembled WGS sequence"/>
</dbReference>
<sequence>MRAAAIDEFGPAELLTVHQVPTPVAEPGQVLVRVEAAGVQPTDVAIRDGWTPPGATVAFPQILGNEFAGTIVQVGAGVTEFETGQQVSGFRVLGCYAEYVTAPVGQVVVKPEKVDWLTAGALSASGQTAHTALERLGARSGETILIHGAAGGVGSMAVQLARHRGLRVIGTGSAGNQEYLRTLGAVPVVYGEGELGRLREAAPKGIDLALDTAGHGNLRTAAAIVADRGRIGSIVEPPLAAELGGQWITSDRSAQRLRELLDLCARGELRVTVRAEYPLDDAASAHRDVAAGHGRGKVVLRIG</sequence>
<comment type="caution">
    <text evidence="7">The sequence shown here is derived from an EMBL/GenBank/DDBJ whole genome shotgun (WGS) entry which is preliminary data.</text>
</comment>
<dbReference type="InterPro" id="IPR013154">
    <property type="entry name" value="ADH-like_N"/>
</dbReference>
<evidence type="ECO:0000313" key="7">
    <source>
        <dbReference type="EMBL" id="MBB1159827.1"/>
    </source>
</evidence>
<dbReference type="InterPro" id="IPR051603">
    <property type="entry name" value="Zinc-ADH_QOR/CCCR"/>
</dbReference>
<dbReference type="GO" id="GO:0003723">
    <property type="term" value="F:RNA binding"/>
    <property type="evidence" value="ECO:0007669"/>
    <property type="project" value="UniProtKB-KW"/>
</dbReference>
<evidence type="ECO:0000256" key="2">
    <source>
        <dbReference type="ARBA" id="ARBA00011881"/>
    </source>
</evidence>
<keyword evidence="5" id="KW-0694">RNA-binding</keyword>
<dbReference type="InterPro" id="IPR002364">
    <property type="entry name" value="Quin_OxRdtase/zeta-crystal_CS"/>
</dbReference>
<feature type="domain" description="Enoyl reductase (ER)" evidence="6">
    <location>
        <begin position="10"/>
        <end position="300"/>
    </location>
</feature>
<protein>
    <submittedName>
        <fullName evidence="7">NADP-dependent oxidoreductase</fullName>
    </submittedName>
</protein>
<dbReference type="Pfam" id="PF08240">
    <property type="entry name" value="ADH_N"/>
    <property type="match status" value="1"/>
</dbReference>
<dbReference type="SMART" id="SM00829">
    <property type="entry name" value="PKS_ER"/>
    <property type="match status" value="1"/>
</dbReference>
<evidence type="ECO:0000256" key="3">
    <source>
        <dbReference type="ARBA" id="ARBA00022490"/>
    </source>
</evidence>
<organism evidence="7 8">
    <name type="scientific">Amycolatopsis dendrobii</name>
    <dbReference type="NCBI Taxonomy" id="2760662"/>
    <lineage>
        <taxon>Bacteria</taxon>
        <taxon>Bacillati</taxon>
        <taxon>Actinomycetota</taxon>
        <taxon>Actinomycetes</taxon>
        <taxon>Pseudonocardiales</taxon>
        <taxon>Pseudonocardiaceae</taxon>
        <taxon>Amycolatopsis</taxon>
    </lineage>
</organism>
<dbReference type="PROSITE" id="PS01162">
    <property type="entry name" value="QOR_ZETA_CRYSTAL"/>
    <property type="match status" value="1"/>
</dbReference>
<gene>
    <name evidence="7" type="ORF">H4281_42345</name>
</gene>
<dbReference type="InterPro" id="IPR011032">
    <property type="entry name" value="GroES-like_sf"/>
</dbReference>
<dbReference type="InterPro" id="IPR036291">
    <property type="entry name" value="NAD(P)-bd_dom_sf"/>
</dbReference>
<dbReference type="PANTHER" id="PTHR44154:SF1">
    <property type="entry name" value="QUINONE OXIDOREDUCTASE"/>
    <property type="match status" value="1"/>
</dbReference>
<dbReference type="InterPro" id="IPR020843">
    <property type="entry name" value="ER"/>
</dbReference>
<dbReference type="EMBL" id="JACGZW010000023">
    <property type="protein sequence ID" value="MBB1159827.1"/>
    <property type="molecule type" value="Genomic_DNA"/>
</dbReference>
<keyword evidence="8" id="KW-1185">Reference proteome</keyword>
<dbReference type="AlphaFoldDB" id="A0A7W3W7R0"/>
<dbReference type="SUPFAM" id="SSF50129">
    <property type="entry name" value="GroES-like"/>
    <property type="match status" value="1"/>
</dbReference>
<dbReference type="CDD" id="cd05289">
    <property type="entry name" value="MDR_like_2"/>
    <property type="match status" value="1"/>
</dbReference>
<dbReference type="SUPFAM" id="SSF51735">
    <property type="entry name" value="NAD(P)-binding Rossmann-fold domains"/>
    <property type="match status" value="1"/>
</dbReference>
<evidence type="ECO:0000259" key="6">
    <source>
        <dbReference type="SMART" id="SM00829"/>
    </source>
</evidence>
<dbReference type="GO" id="GO:0008270">
    <property type="term" value="F:zinc ion binding"/>
    <property type="evidence" value="ECO:0007669"/>
    <property type="project" value="InterPro"/>
</dbReference>
<name>A0A7W3W7R0_9PSEU</name>
<comment type="subunit">
    <text evidence="2">Homotetramer.</text>
</comment>
<keyword evidence="4" id="KW-0521">NADP</keyword>
<accession>A0A7W3W7R0</accession>